<dbReference type="Proteomes" id="UP001489004">
    <property type="component" value="Unassembled WGS sequence"/>
</dbReference>
<dbReference type="EMBL" id="JALJOR010000007">
    <property type="protein sequence ID" value="KAK9814384.1"/>
    <property type="molecule type" value="Genomic_DNA"/>
</dbReference>
<organism evidence="2 3">
    <name type="scientific">[Myrmecia] bisecta</name>
    <dbReference type="NCBI Taxonomy" id="41462"/>
    <lineage>
        <taxon>Eukaryota</taxon>
        <taxon>Viridiplantae</taxon>
        <taxon>Chlorophyta</taxon>
        <taxon>core chlorophytes</taxon>
        <taxon>Trebouxiophyceae</taxon>
        <taxon>Trebouxiales</taxon>
        <taxon>Trebouxiaceae</taxon>
        <taxon>Myrmecia</taxon>
    </lineage>
</organism>
<feature type="compositionally biased region" description="Basic residues" evidence="1">
    <location>
        <begin position="185"/>
        <end position="195"/>
    </location>
</feature>
<comment type="caution">
    <text evidence="2">The sequence shown here is derived from an EMBL/GenBank/DDBJ whole genome shotgun (WGS) entry which is preliminary data.</text>
</comment>
<evidence type="ECO:0000313" key="3">
    <source>
        <dbReference type="Proteomes" id="UP001489004"/>
    </source>
</evidence>
<feature type="region of interest" description="Disordered" evidence="1">
    <location>
        <begin position="1"/>
        <end position="40"/>
    </location>
</feature>
<evidence type="ECO:0000256" key="1">
    <source>
        <dbReference type="SAM" id="MobiDB-lite"/>
    </source>
</evidence>
<keyword evidence="3" id="KW-1185">Reference proteome</keyword>
<name>A0AAW1Q1P8_9CHLO</name>
<reference evidence="2 3" key="1">
    <citation type="journal article" date="2024" name="Nat. Commun.">
        <title>Phylogenomics reveals the evolutionary origins of lichenization in chlorophyte algae.</title>
        <authorList>
            <person name="Puginier C."/>
            <person name="Libourel C."/>
            <person name="Otte J."/>
            <person name="Skaloud P."/>
            <person name="Haon M."/>
            <person name="Grisel S."/>
            <person name="Petersen M."/>
            <person name="Berrin J.G."/>
            <person name="Delaux P.M."/>
            <person name="Dal Grande F."/>
            <person name="Keller J."/>
        </authorList>
    </citation>
    <scope>NUCLEOTIDE SEQUENCE [LARGE SCALE GENOMIC DNA]</scope>
    <source>
        <strain evidence="2 3">SAG 2043</strain>
    </source>
</reference>
<gene>
    <name evidence="2" type="ORF">WJX72_004947</name>
</gene>
<dbReference type="AlphaFoldDB" id="A0AAW1Q1P8"/>
<evidence type="ECO:0000313" key="2">
    <source>
        <dbReference type="EMBL" id="KAK9814384.1"/>
    </source>
</evidence>
<accession>A0AAW1Q1P8</accession>
<proteinExistence type="predicted"/>
<sequence length="195" mass="21879">MFSLISSRQRAPDNSADRAQESQVAGDPAKDTVGGLDVAPDETNLGPGCYTCTPTPPHARRPINTAVPFYSRWLAEKLNLRHPEEQYGLWGTLAGSATYATQNLDRARALINYVKTAESDLINKRWWSQRANVAPQELENAGYHAKRFTRRALAVAIGAPLLYFAWRMYKAETEDDKPDTQAAPCRHRYPVVRPH</sequence>
<protein>
    <submittedName>
        <fullName evidence="2">Uncharacterized protein</fullName>
    </submittedName>
</protein>
<feature type="region of interest" description="Disordered" evidence="1">
    <location>
        <begin position="176"/>
        <end position="195"/>
    </location>
</feature>